<keyword evidence="10" id="KW-1185">Reference proteome</keyword>
<evidence type="ECO:0000256" key="7">
    <source>
        <dbReference type="SAM" id="MobiDB-lite"/>
    </source>
</evidence>
<organism evidence="9 10">
    <name type="scientific">Pachysolen tannophilus NRRL Y-2460</name>
    <dbReference type="NCBI Taxonomy" id="669874"/>
    <lineage>
        <taxon>Eukaryota</taxon>
        <taxon>Fungi</taxon>
        <taxon>Dikarya</taxon>
        <taxon>Ascomycota</taxon>
        <taxon>Saccharomycotina</taxon>
        <taxon>Pichiomycetes</taxon>
        <taxon>Pachysolenaceae</taxon>
        <taxon>Pachysolen</taxon>
    </lineage>
</organism>
<dbReference type="SUPFAM" id="SSF48371">
    <property type="entry name" value="ARM repeat"/>
    <property type="match status" value="1"/>
</dbReference>
<comment type="similarity">
    <text evidence="2">Belongs to the CWC22 family.</text>
</comment>
<dbReference type="InterPro" id="IPR050781">
    <property type="entry name" value="CWC22_splicing_factor"/>
</dbReference>
<dbReference type="GO" id="GO:0071013">
    <property type="term" value="C:catalytic step 2 spliceosome"/>
    <property type="evidence" value="ECO:0007669"/>
    <property type="project" value="TreeGrafter"/>
</dbReference>
<gene>
    <name evidence="9" type="ORF">PACTADRAFT_2407</name>
</gene>
<evidence type="ECO:0000256" key="6">
    <source>
        <dbReference type="ARBA" id="ARBA00040804"/>
    </source>
</evidence>
<dbReference type="AlphaFoldDB" id="A0A1E4TWK1"/>
<evidence type="ECO:0000313" key="9">
    <source>
        <dbReference type="EMBL" id="ODV96107.1"/>
    </source>
</evidence>
<keyword evidence="3" id="KW-0507">mRNA processing</keyword>
<protein>
    <recommendedName>
        <fullName evidence="6">Pre-mRNA-splicing factor CWC22</fullName>
    </recommendedName>
</protein>
<feature type="compositionally biased region" description="Low complexity" evidence="7">
    <location>
        <begin position="532"/>
        <end position="592"/>
    </location>
</feature>
<dbReference type="Pfam" id="PF02847">
    <property type="entry name" value="MA3"/>
    <property type="match status" value="1"/>
</dbReference>
<feature type="compositionally biased region" description="Acidic residues" evidence="7">
    <location>
        <begin position="279"/>
        <end position="303"/>
    </location>
</feature>
<dbReference type="STRING" id="669874.A0A1E4TWK1"/>
<dbReference type="InterPro" id="IPR003890">
    <property type="entry name" value="MIF4G-like_typ-3"/>
</dbReference>
<evidence type="ECO:0000256" key="4">
    <source>
        <dbReference type="ARBA" id="ARBA00023187"/>
    </source>
</evidence>
<dbReference type="PROSITE" id="PS51366">
    <property type="entry name" value="MI"/>
    <property type="match status" value="1"/>
</dbReference>
<dbReference type="PANTHER" id="PTHR18034:SF3">
    <property type="entry name" value="PRE-MRNA-SPLICING FACTOR CWC22 HOMOLOG"/>
    <property type="match status" value="1"/>
</dbReference>
<dbReference type="GO" id="GO:0000398">
    <property type="term" value="P:mRNA splicing, via spliceosome"/>
    <property type="evidence" value="ECO:0007669"/>
    <property type="project" value="TreeGrafter"/>
</dbReference>
<dbReference type="GO" id="GO:0003723">
    <property type="term" value="F:RNA binding"/>
    <property type="evidence" value="ECO:0007669"/>
    <property type="project" value="InterPro"/>
</dbReference>
<feature type="region of interest" description="Disordered" evidence="7">
    <location>
        <begin position="520"/>
        <end position="622"/>
    </location>
</feature>
<dbReference type="Proteomes" id="UP000094236">
    <property type="component" value="Unassembled WGS sequence"/>
</dbReference>
<dbReference type="OrthoDB" id="3938623at2759"/>
<accession>A0A1E4TWK1</accession>
<evidence type="ECO:0000256" key="3">
    <source>
        <dbReference type="ARBA" id="ARBA00022664"/>
    </source>
</evidence>
<comment type="subcellular location">
    <subcellularLocation>
        <location evidence="1">Nucleus</location>
    </subcellularLocation>
</comment>
<evidence type="ECO:0000256" key="1">
    <source>
        <dbReference type="ARBA" id="ARBA00004123"/>
    </source>
</evidence>
<feature type="domain" description="MI" evidence="8">
    <location>
        <begin position="324"/>
        <end position="441"/>
    </location>
</feature>
<dbReference type="PANTHER" id="PTHR18034">
    <property type="entry name" value="CELL CYCLE CONTROL PROTEIN CWF22-RELATED"/>
    <property type="match status" value="1"/>
</dbReference>
<dbReference type="SMART" id="SM00543">
    <property type="entry name" value="MIF4G"/>
    <property type="match status" value="1"/>
</dbReference>
<dbReference type="EMBL" id="KV454013">
    <property type="protein sequence ID" value="ODV96107.1"/>
    <property type="molecule type" value="Genomic_DNA"/>
</dbReference>
<dbReference type="Pfam" id="PF02854">
    <property type="entry name" value="MIF4G"/>
    <property type="match status" value="1"/>
</dbReference>
<keyword evidence="4" id="KW-0508">mRNA splicing</keyword>
<keyword evidence="5" id="KW-0539">Nucleus</keyword>
<sequence>MSDRKVYVPRRKLEEEIKNSSDPEQIQQFKHEELKKKINSLINKVSPENIKQVVVELFQLNLIRGKGLLVKTLMKAQVLSYAYSSTYASLVAIINSKIPEIGELLVTRLILQFRRSFKRNDKTLCKSTLNFLGQLVNQEVSHEILALQIIHLLLGNPTDESVEICCEFIKIVGNFLHEVSATASNGIFDQFRYILQEGFVNKRTQYMVEELFQIRKTDFKNYPIIETKLDLVDEEDRVTHMIGLDDSLKAQDSLNNFEFDENYDENELKYELLKKEILGSDESESDEESVEEEEFEDNSEDQEDTSKKDQKIVIKDMTETNLANYQKTVYLTIMSSMNSDEAVHKLLKLKSFGNNQEDKLVDMIIKCCSQEKTYSKYYGLIGEKLCAVNRKWELLFEQQFKIYYEIIHRFETNQLRNIAKLFGHLLASDKLGWECLEVIHLNEEETNSASRIFVKFLFQELVEELGINSLKERFAEEYILKYTSGIFPNRNAEHLRFSINFFTAIGLGVLTEGMREVLTHLPPEEEERGRSISRSRSASVSSSRSGSSYSGSGSGSYTRSPSYSRSRSGSKSRSVSRSGSYSRSRSRSSSKSPTPQLPPHLLNNDDAEEEEEESQRKKFKRD</sequence>
<reference evidence="10" key="1">
    <citation type="submission" date="2016-05" db="EMBL/GenBank/DDBJ databases">
        <title>Comparative genomics of biotechnologically important yeasts.</title>
        <authorList>
            <consortium name="DOE Joint Genome Institute"/>
            <person name="Riley R."/>
            <person name="Haridas S."/>
            <person name="Wolfe K.H."/>
            <person name="Lopes M.R."/>
            <person name="Hittinger C.T."/>
            <person name="Goker M."/>
            <person name="Salamov A."/>
            <person name="Wisecaver J."/>
            <person name="Long T.M."/>
            <person name="Aerts A.L."/>
            <person name="Barry K."/>
            <person name="Choi C."/>
            <person name="Clum A."/>
            <person name="Coughlan A.Y."/>
            <person name="Deshpande S."/>
            <person name="Douglass A.P."/>
            <person name="Hanson S.J."/>
            <person name="Klenk H.-P."/>
            <person name="Labutti K."/>
            <person name="Lapidus A."/>
            <person name="Lindquist E."/>
            <person name="Lipzen A."/>
            <person name="Meier-Kolthoff J.P."/>
            <person name="Ohm R.A."/>
            <person name="Otillar R.P."/>
            <person name="Pangilinan J."/>
            <person name="Peng Y."/>
            <person name="Rokas A."/>
            <person name="Rosa C.A."/>
            <person name="Scheuner C."/>
            <person name="Sibirny A.A."/>
            <person name="Slot J.C."/>
            <person name="Stielow J.B."/>
            <person name="Sun H."/>
            <person name="Kurtzman C.P."/>
            <person name="Blackwell M."/>
            <person name="Grigoriev I.V."/>
            <person name="Jeffries T.W."/>
        </authorList>
    </citation>
    <scope>NUCLEOTIDE SEQUENCE [LARGE SCALE GENOMIC DNA]</scope>
    <source>
        <strain evidence="10">NRRL Y-2460</strain>
    </source>
</reference>
<evidence type="ECO:0000256" key="2">
    <source>
        <dbReference type="ARBA" id="ARBA00006856"/>
    </source>
</evidence>
<evidence type="ECO:0000256" key="5">
    <source>
        <dbReference type="ARBA" id="ARBA00023242"/>
    </source>
</evidence>
<evidence type="ECO:0000259" key="8">
    <source>
        <dbReference type="PROSITE" id="PS51366"/>
    </source>
</evidence>
<evidence type="ECO:0000313" key="10">
    <source>
        <dbReference type="Proteomes" id="UP000094236"/>
    </source>
</evidence>
<dbReference type="Gene3D" id="1.25.40.180">
    <property type="match status" value="1"/>
</dbReference>
<proteinExistence type="inferred from homology"/>
<name>A0A1E4TWK1_PACTA</name>
<dbReference type="InterPro" id="IPR003891">
    <property type="entry name" value="Initiation_fac_eIF4g_MI"/>
</dbReference>
<dbReference type="InterPro" id="IPR016024">
    <property type="entry name" value="ARM-type_fold"/>
</dbReference>
<dbReference type="SMART" id="SM00544">
    <property type="entry name" value="MA3"/>
    <property type="match status" value="1"/>
</dbReference>
<feature type="region of interest" description="Disordered" evidence="7">
    <location>
        <begin position="279"/>
        <end position="310"/>
    </location>
</feature>